<proteinExistence type="predicted"/>
<sequence length="70" mass="7540">MSDHDQRWWVDCGDPFGRDRSVTVLVEEDQVLVVAPPGGTAVLSAQQTHRLHRTLGTASDAAAETGDPRG</sequence>
<organism evidence="1 2">
    <name type="scientific">Allokutzneria oryzae</name>
    <dbReference type="NCBI Taxonomy" id="1378989"/>
    <lineage>
        <taxon>Bacteria</taxon>
        <taxon>Bacillati</taxon>
        <taxon>Actinomycetota</taxon>
        <taxon>Actinomycetes</taxon>
        <taxon>Pseudonocardiales</taxon>
        <taxon>Pseudonocardiaceae</taxon>
        <taxon>Allokutzneria</taxon>
    </lineage>
</organism>
<evidence type="ECO:0000313" key="2">
    <source>
        <dbReference type="Proteomes" id="UP001589693"/>
    </source>
</evidence>
<accession>A0ABV5ZXB7</accession>
<keyword evidence="2" id="KW-1185">Reference proteome</keyword>
<name>A0ABV5ZXB7_9PSEU</name>
<gene>
    <name evidence="1" type="ORF">ACFFQA_13025</name>
</gene>
<evidence type="ECO:0000313" key="1">
    <source>
        <dbReference type="EMBL" id="MFB9904858.1"/>
    </source>
</evidence>
<comment type="caution">
    <text evidence="1">The sequence shown here is derived from an EMBL/GenBank/DDBJ whole genome shotgun (WGS) entry which is preliminary data.</text>
</comment>
<protein>
    <submittedName>
        <fullName evidence="1">Uncharacterized protein</fullName>
    </submittedName>
</protein>
<dbReference type="RefSeq" id="WP_377852057.1">
    <property type="nucleotide sequence ID" value="NZ_JBHLZU010000010.1"/>
</dbReference>
<dbReference type="Proteomes" id="UP001589693">
    <property type="component" value="Unassembled WGS sequence"/>
</dbReference>
<dbReference type="EMBL" id="JBHLZU010000010">
    <property type="protein sequence ID" value="MFB9904858.1"/>
    <property type="molecule type" value="Genomic_DNA"/>
</dbReference>
<reference evidence="1 2" key="1">
    <citation type="submission" date="2024-09" db="EMBL/GenBank/DDBJ databases">
        <authorList>
            <person name="Sun Q."/>
            <person name="Mori K."/>
        </authorList>
    </citation>
    <scope>NUCLEOTIDE SEQUENCE [LARGE SCALE GENOMIC DNA]</scope>
    <source>
        <strain evidence="1 2">TBRC 7907</strain>
    </source>
</reference>